<dbReference type="RefSeq" id="WP_221243929.1">
    <property type="nucleotide sequence ID" value="NZ_JACHBQ010000001.1"/>
</dbReference>
<dbReference type="SUPFAM" id="SSF50998">
    <property type="entry name" value="Quinoprotein alcohol dehydrogenase-like"/>
    <property type="match status" value="1"/>
</dbReference>
<name>A0A7W9E307_9MICO</name>
<evidence type="ECO:0000313" key="1">
    <source>
        <dbReference type="EMBL" id="MBB5640703.1"/>
    </source>
</evidence>
<sequence>MVVADQKAGALYVVDPRTCQILRHDTETVLAEHAGFLPLPHGRLAYIDDGAGELVVLNVFTNSQDWRESAVSVAIPGEHLAASSTGRFIAVTTGLGRDWQPWSDLVTLVDRHGARPRSRRIRTRRGEPGVVIARDMGEADASPALVIRHREPGSLEMIGVAAVQSADAHGPVLRGDLTELPDDGHGDAYDPLTGMIFNATGSGVYRHTLENGVLVAHPTVPWNVPGRAYFVRFCPRDRCLFAVVRGGDPDPKNWQVWTNHLWRYSLDTHSISTAPIGPGLVFRLGLTRDHAVVTRIRPDGDEAVSYRRRPGAALQVHGRSALPPMSDAPRPGREPWDRAERRAIAASSAGSLFAVTRGGHGELHILDAADAGATMRTVRLPTALNEGGHLAWLTRGEGDAHGHDLVGR</sequence>
<dbReference type="InterPro" id="IPR011047">
    <property type="entry name" value="Quinoprotein_ADH-like_sf"/>
</dbReference>
<dbReference type="AlphaFoldDB" id="A0A7W9E307"/>
<dbReference type="Proteomes" id="UP000561726">
    <property type="component" value="Unassembled WGS sequence"/>
</dbReference>
<comment type="caution">
    <text evidence="1">The sequence shown here is derived from an EMBL/GenBank/DDBJ whole genome shotgun (WGS) entry which is preliminary data.</text>
</comment>
<reference evidence="1 2" key="1">
    <citation type="submission" date="2020-08" db="EMBL/GenBank/DDBJ databases">
        <title>Sequencing the genomes of 1000 actinobacteria strains.</title>
        <authorList>
            <person name="Klenk H.-P."/>
        </authorList>
    </citation>
    <scope>NUCLEOTIDE SEQUENCE [LARGE SCALE GENOMIC DNA]</scope>
    <source>
        <strain evidence="1 2">DSM 21065</strain>
    </source>
</reference>
<proteinExistence type="predicted"/>
<organism evidence="1 2">
    <name type="scientific">Cryobacterium roopkundense</name>
    <dbReference type="NCBI Taxonomy" id="1001240"/>
    <lineage>
        <taxon>Bacteria</taxon>
        <taxon>Bacillati</taxon>
        <taxon>Actinomycetota</taxon>
        <taxon>Actinomycetes</taxon>
        <taxon>Micrococcales</taxon>
        <taxon>Microbacteriaceae</taxon>
        <taxon>Cryobacterium</taxon>
    </lineage>
</organism>
<protein>
    <recommendedName>
        <fullName evidence="3">Lipoprotein LpqB beta-propeller domain-containing protein</fullName>
    </recommendedName>
</protein>
<evidence type="ECO:0000313" key="2">
    <source>
        <dbReference type="Proteomes" id="UP000561726"/>
    </source>
</evidence>
<evidence type="ECO:0008006" key="3">
    <source>
        <dbReference type="Google" id="ProtNLM"/>
    </source>
</evidence>
<accession>A0A7W9E307</accession>
<dbReference type="EMBL" id="JACHBQ010000001">
    <property type="protein sequence ID" value="MBB5640703.1"/>
    <property type="molecule type" value="Genomic_DNA"/>
</dbReference>
<gene>
    <name evidence="1" type="ORF">BJ997_001251</name>
</gene>